<name>A0A6J7X9L3_9CAUD</name>
<sequence length="117" mass="13324">MNRYIFIPNKHGGHIRQEDNVCGNLIELADSNVLHGNTSILTSKDGYIEKESILSHAPLPPVFESSYIDNRADAYRINGLDEKKLIIALWEAQVENRPQALNEIQARRLAIKEQFPK</sequence>
<evidence type="ECO:0000313" key="1">
    <source>
        <dbReference type="EMBL" id="CAB5226331.1"/>
    </source>
</evidence>
<gene>
    <name evidence="1" type="ORF">UFOVP760_110</name>
</gene>
<organism evidence="1">
    <name type="scientific">uncultured Caudovirales phage</name>
    <dbReference type="NCBI Taxonomy" id="2100421"/>
    <lineage>
        <taxon>Viruses</taxon>
        <taxon>Duplodnaviria</taxon>
        <taxon>Heunggongvirae</taxon>
        <taxon>Uroviricota</taxon>
        <taxon>Caudoviricetes</taxon>
        <taxon>Peduoviridae</taxon>
        <taxon>Maltschvirus</taxon>
        <taxon>Maltschvirus maltsch</taxon>
    </lineage>
</organism>
<dbReference type="EMBL" id="LR798360">
    <property type="protein sequence ID" value="CAB5226331.1"/>
    <property type="molecule type" value="Genomic_DNA"/>
</dbReference>
<protein>
    <submittedName>
        <fullName evidence="1">Uncharacterized protein</fullName>
    </submittedName>
</protein>
<accession>A0A6J7X9L3</accession>
<proteinExistence type="predicted"/>
<reference evidence="1" key="1">
    <citation type="submission" date="2020-05" db="EMBL/GenBank/DDBJ databases">
        <authorList>
            <person name="Chiriac C."/>
            <person name="Salcher M."/>
            <person name="Ghai R."/>
            <person name="Kavagutti S V."/>
        </authorList>
    </citation>
    <scope>NUCLEOTIDE SEQUENCE</scope>
</reference>